<keyword evidence="3" id="KW-1185">Reference proteome</keyword>
<accession>A0A225UWB2</accession>
<dbReference type="CDD" id="cd00303">
    <property type="entry name" value="retropepsin_like"/>
    <property type="match status" value="1"/>
</dbReference>
<gene>
    <name evidence="2" type="ORF">PHMEG_00032074</name>
</gene>
<dbReference type="Proteomes" id="UP000198211">
    <property type="component" value="Unassembled WGS sequence"/>
</dbReference>
<evidence type="ECO:0000313" key="3">
    <source>
        <dbReference type="Proteomes" id="UP000198211"/>
    </source>
</evidence>
<dbReference type="OrthoDB" id="117285at2759"/>
<sequence length="351" mass="39258">ANDSGSDSESDGSGGSDSDVDSHRKIFLATNEDVTPKMEKEPAAPDPRLPERDQGHQDHNQKIHDNGFNRDRQQDPDLWLKPADQEVTPEIQRPNKVAEYRRSTTMDLLPGDSRGYWKHHSPGKWFRQAKITGKIPNEKAILLLDTGAEVSIVDTAFARKIGCYIDSSQIQDCVGIGDNVYQTEGKTRIKVILAGSLVYFFDIRVGDLTGQQAILGMDFMVPAGIRLDLAHGSISLPGEVRIQLSGRRQLYSDKAKIVNVGQYLRIKAGESMELPLCLRLSIHDKLWVTRRDQWVPTISNGPGRTKYIAITNIGDEVLILHQDQRIGIWLAGDHVPRIPGFISIGSRRYME</sequence>
<protein>
    <recommendedName>
        <fullName evidence="4">Peptidase A2 domain-containing protein</fullName>
    </recommendedName>
</protein>
<feature type="compositionally biased region" description="Basic and acidic residues" evidence="1">
    <location>
        <begin position="34"/>
        <end position="75"/>
    </location>
</feature>
<name>A0A225UWB2_9STRA</name>
<organism evidence="2 3">
    <name type="scientific">Phytophthora megakarya</name>
    <dbReference type="NCBI Taxonomy" id="4795"/>
    <lineage>
        <taxon>Eukaryota</taxon>
        <taxon>Sar</taxon>
        <taxon>Stramenopiles</taxon>
        <taxon>Oomycota</taxon>
        <taxon>Peronosporomycetes</taxon>
        <taxon>Peronosporales</taxon>
        <taxon>Peronosporaceae</taxon>
        <taxon>Phytophthora</taxon>
    </lineage>
</organism>
<dbReference type="InterPro" id="IPR001969">
    <property type="entry name" value="Aspartic_peptidase_AS"/>
</dbReference>
<evidence type="ECO:0000313" key="2">
    <source>
        <dbReference type="EMBL" id="OWY97400.1"/>
    </source>
</evidence>
<proteinExistence type="predicted"/>
<evidence type="ECO:0008006" key="4">
    <source>
        <dbReference type="Google" id="ProtNLM"/>
    </source>
</evidence>
<dbReference type="PROSITE" id="PS00141">
    <property type="entry name" value="ASP_PROTEASE"/>
    <property type="match status" value="1"/>
</dbReference>
<dbReference type="GO" id="GO:0004190">
    <property type="term" value="F:aspartic-type endopeptidase activity"/>
    <property type="evidence" value="ECO:0007669"/>
    <property type="project" value="InterPro"/>
</dbReference>
<comment type="caution">
    <text evidence="2">The sequence shown here is derived from an EMBL/GenBank/DDBJ whole genome shotgun (WGS) entry which is preliminary data.</text>
</comment>
<dbReference type="SUPFAM" id="SSF50630">
    <property type="entry name" value="Acid proteases"/>
    <property type="match status" value="1"/>
</dbReference>
<feature type="non-terminal residue" evidence="2">
    <location>
        <position position="1"/>
    </location>
</feature>
<dbReference type="InterPro" id="IPR021109">
    <property type="entry name" value="Peptidase_aspartic_dom_sf"/>
</dbReference>
<evidence type="ECO:0000256" key="1">
    <source>
        <dbReference type="SAM" id="MobiDB-lite"/>
    </source>
</evidence>
<reference evidence="3" key="1">
    <citation type="submission" date="2017-03" db="EMBL/GenBank/DDBJ databases">
        <title>Phytopthora megakarya and P. palmivora, two closely related causual agents of cacao black pod achieved similar genome size and gene model numbers by different mechanisms.</title>
        <authorList>
            <person name="Ali S."/>
            <person name="Shao J."/>
            <person name="Larry D.J."/>
            <person name="Kronmiller B."/>
            <person name="Shen D."/>
            <person name="Strem M.D."/>
            <person name="Melnick R.L."/>
            <person name="Guiltinan M.J."/>
            <person name="Tyler B.M."/>
            <person name="Meinhardt L.W."/>
            <person name="Bailey B.A."/>
        </authorList>
    </citation>
    <scope>NUCLEOTIDE SEQUENCE [LARGE SCALE GENOMIC DNA]</scope>
    <source>
        <strain evidence="3">zdho120</strain>
    </source>
</reference>
<feature type="compositionally biased region" description="Acidic residues" evidence="1">
    <location>
        <begin position="1"/>
        <end position="10"/>
    </location>
</feature>
<dbReference type="Gene3D" id="2.40.70.10">
    <property type="entry name" value="Acid Proteases"/>
    <property type="match status" value="1"/>
</dbReference>
<dbReference type="AlphaFoldDB" id="A0A225UWB2"/>
<dbReference type="GO" id="GO:0006508">
    <property type="term" value="P:proteolysis"/>
    <property type="evidence" value="ECO:0007669"/>
    <property type="project" value="InterPro"/>
</dbReference>
<feature type="region of interest" description="Disordered" evidence="1">
    <location>
        <begin position="1"/>
        <end position="75"/>
    </location>
</feature>
<dbReference type="EMBL" id="NBNE01010497">
    <property type="protein sequence ID" value="OWY97400.1"/>
    <property type="molecule type" value="Genomic_DNA"/>
</dbReference>